<keyword evidence="7" id="KW-0067">ATP-binding</keyword>
<dbReference type="PROSITE" id="PS00108">
    <property type="entry name" value="PROTEIN_KINASE_ST"/>
    <property type="match status" value="1"/>
</dbReference>
<accession>A0A1D1YV81</accession>
<keyword evidence="13" id="KW-1133">Transmembrane helix</keyword>
<keyword evidence="8" id="KW-1015">Disulfide bond</keyword>
<dbReference type="Pfam" id="PF07714">
    <property type="entry name" value="PK_Tyr_Ser-Thr"/>
    <property type="match status" value="1"/>
</dbReference>
<dbReference type="SMART" id="SM00220">
    <property type="entry name" value="S_TKc"/>
    <property type="match status" value="1"/>
</dbReference>
<dbReference type="PANTHER" id="PTHR27002:SF925">
    <property type="entry name" value="RECEPTOR-LIKE SERINE_THREONINE-PROTEIN KINASE"/>
    <property type="match status" value="1"/>
</dbReference>
<dbReference type="PANTHER" id="PTHR27002">
    <property type="entry name" value="RECEPTOR-LIKE SERINE/THREONINE-PROTEIN KINASE SD1-8"/>
    <property type="match status" value="1"/>
</dbReference>
<dbReference type="EC" id="2.7.11.1" evidence="1"/>
<dbReference type="SMART" id="SM00473">
    <property type="entry name" value="PAN_AP"/>
    <property type="match status" value="1"/>
</dbReference>
<proteinExistence type="predicted"/>
<evidence type="ECO:0000256" key="3">
    <source>
        <dbReference type="ARBA" id="ARBA00022679"/>
    </source>
</evidence>
<evidence type="ECO:0000256" key="2">
    <source>
        <dbReference type="ARBA" id="ARBA00022527"/>
    </source>
</evidence>
<comment type="catalytic activity">
    <reaction evidence="10">
        <text>L-threonyl-[protein] + ATP = O-phospho-L-threonyl-[protein] + ADP + H(+)</text>
        <dbReference type="Rhea" id="RHEA:46608"/>
        <dbReference type="Rhea" id="RHEA-COMP:11060"/>
        <dbReference type="Rhea" id="RHEA-COMP:11605"/>
        <dbReference type="ChEBI" id="CHEBI:15378"/>
        <dbReference type="ChEBI" id="CHEBI:30013"/>
        <dbReference type="ChEBI" id="CHEBI:30616"/>
        <dbReference type="ChEBI" id="CHEBI:61977"/>
        <dbReference type="ChEBI" id="CHEBI:456216"/>
        <dbReference type="EC" id="2.7.11.1"/>
    </reaction>
</comment>
<gene>
    <name evidence="16" type="primary">SD18_28</name>
    <name evidence="16" type="ORF">g.116469</name>
</gene>
<evidence type="ECO:0000256" key="5">
    <source>
        <dbReference type="ARBA" id="ARBA00022741"/>
    </source>
</evidence>
<dbReference type="SUPFAM" id="SSF56112">
    <property type="entry name" value="Protein kinase-like (PK-like)"/>
    <property type="match status" value="1"/>
</dbReference>
<dbReference type="InterPro" id="IPR011009">
    <property type="entry name" value="Kinase-like_dom_sf"/>
</dbReference>
<keyword evidence="5" id="KW-0547">Nucleotide-binding</keyword>
<sequence length="645" mass="71307">FGVDPRTTLQVITWRGSEPYWRSHVWNGWAASSVRRINATGALYVLTYSRGSREASLAFSQTEVSAPARYVLEPTGTLKMLVWVEAMGYWVEAWSRPSMFCDPYNQCGPSGTCDSSGDPPTCRCLQGFVPRNQTEWGRKNFSGGCVRRVQLRCDSGDKFYRAQRMKLPDRLTLVGNKTEGLCQAECLGSCDCSAYAFANVSEGPDSSRCLLWVGELLDLEKVANGGEDLHVRLVASELVPDAQADGSTDKDKSLLLILLPSVASGVLLLVTAGYFLKRRIEKQRNFRTNEAVMFGGLNVSTSLMDKDITELPLIDYSAIVAATNNFSPENKLGQGGFGPVYKGTFSQGHEIAVKRLSRSSGQGFEEFKNEVELIAKLQHTNLVRLLGWCTHEDEKLLIYEYLPNKSLDKFIFEPSRSPALDWGKRFHIIEGIAQGILYLHCYSRLRVIHRDLKTSNILLDGAMNPKISDFGLARIIGGNQTEANTNRVVGTYGYMSPEYALNGIISDKSDVFSFGVIVLEIVTGKRTTGFYPYKESLNLLGYAWQLWEEGKALELVDSAIESSVHAPEVVKCIQLGLLCIQENAADRPTMSSIVKMLSNENATMPSPKQPSFAIGKHPNPGTTNSTTSTSKESINELTISVVEGR</sequence>
<keyword evidence="3" id="KW-0808">Transferase</keyword>
<organism evidence="16">
    <name type="scientific">Anthurium amnicola</name>
    <dbReference type="NCBI Taxonomy" id="1678845"/>
    <lineage>
        <taxon>Eukaryota</taxon>
        <taxon>Viridiplantae</taxon>
        <taxon>Streptophyta</taxon>
        <taxon>Embryophyta</taxon>
        <taxon>Tracheophyta</taxon>
        <taxon>Spermatophyta</taxon>
        <taxon>Magnoliopsida</taxon>
        <taxon>Liliopsida</taxon>
        <taxon>Araceae</taxon>
        <taxon>Pothoideae</taxon>
        <taxon>Potheae</taxon>
        <taxon>Anthurium</taxon>
    </lineage>
</organism>
<evidence type="ECO:0000259" key="14">
    <source>
        <dbReference type="PROSITE" id="PS50011"/>
    </source>
</evidence>
<reference evidence="16" key="1">
    <citation type="submission" date="2015-07" db="EMBL/GenBank/DDBJ databases">
        <title>Transcriptome Assembly of Anthurium amnicola.</title>
        <authorList>
            <person name="Suzuki J."/>
        </authorList>
    </citation>
    <scope>NUCLEOTIDE SEQUENCE</scope>
</reference>
<dbReference type="CDD" id="cd01098">
    <property type="entry name" value="PAN_AP_plant"/>
    <property type="match status" value="1"/>
</dbReference>
<evidence type="ECO:0000256" key="8">
    <source>
        <dbReference type="ARBA" id="ARBA00023157"/>
    </source>
</evidence>
<keyword evidence="4" id="KW-0732">Signal</keyword>
<feature type="region of interest" description="Disordered" evidence="12">
    <location>
        <begin position="603"/>
        <end position="637"/>
    </location>
</feature>
<evidence type="ECO:0000256" key="11">
    <source>
        <dbReference type="ARBA" id="ARBA00048679"/>
    </source>
</evidence>
<keyword evidence="9" id="KW-0325">Glycoprotein</keyword>
<dbReference type="CDD" id="cd00053">
    <property type="entry name" value="EGF"/>
    <property type="match status" value="1"/>
</dbReference>
<evidence type="ECO:0000256" key="1">
    <source>
        <dbReference type="ARBA" id="ARBA00012513"/>
    </source>
</evidence>
<dbReference type="FunFam" id="1.10.510.10:FF:000060">
    <property type="entry name" value="G-type lectin S-receptor-like serine/threonine-protein kinase"/>
    <property type="match status" value="1"/>
</dbReference>
<dbReference type="AlphaFoldDB" id="A0A1D1YV81"/>
<keyword evidence="13" id="KW-0472">Membrane</keyword>
<feature type="non-terminal residue" evidence="16">
    <location>
        <position position="1"/>
    </location>
</feature>
<dbReference type="GO" id="GO:0048544">
    <property type="term" value="P:recognition of pollen"/>
    <property type="evidence" value="ECO:0007669"/>
    <property type="project" value="InterPro"/>
</dbReference>
<keyword evidence="2" id="KW-0723">Serine/threonine-protein kinase</keyword>
<feature type="domain" description="Protein kinase" evidence="14">
    <location>
        <begin position="326"/>
        <end position="612"/>
    </location>
</feature>
<dbReference type="GO" id="GO:0005524">
    <property type="term" value="F:ATP binding"/>
    <property type="evidence" value="ECO:0007669"/>
    <property type="project" value="UniProtKB-KW"/>
</dbReference>
<keyword evidence="6 16" id="KW-0418">Kinase</keyword>
<dbReference type="EMBL" id="GDJX01009353">
    <property type="protein sequence ID" value="JAT58583.1"/>
    <property type="molecule type" value="Transcribed_RNA"/>
</dbReference>
<dbReference type="Gene3D" id="3.30.200.20">
    <property type="entry name" value="Phosphorylase Kinase, domain 1"/>
    <property type="match status" value="1"/>
</dbReference>
<evidence type="ECO:0000256" key="6">
    <source>
        <dbReference type="ARBA" id="ARBA00022777"/>
    </source>
</evidence>
<dbReference type="InterPro" id="IPR021820">
    <property type="entry name" value="S-locus_recpt_kinase_C"/>
</dbReference>
<dbReference type="Pfam" id="PF11883">
    <property type="entry name" value="DUF3403"/>
    <property type="match status" value="1"/>
</dbReference>
<evidence type="ECO:0000256" key="13">
    <source>
        <dbReference type="SAM" id="Phobius"/>
    </source>
</evidence>
<dbReference type="InterPro" id="IPR003609">
    <property type="entry name" value="Pan_app"/>
</dbReference>
<dbReference type="PROSITE" id="PS50948">
    <property type="entry name" value="PAN"/>
    <property type="match status" value="1"/>
</dbReference>
<evidence type="ECO:0000256" key="12">
    <source>
        <dbReference type="SAM" id="MobiDB-lite"/>
    </source>
</evidence>
<evidence type="ECO:0000256" key="10">
    <source>
        <dbReference type="ARBA" id="ARBA00047899"/>
    </source>
</evidence>
<evidence type="ECO:0000256" key="4">
    <source>
        <dbReference type="ARBA" id="ARBA00022729"/>
    </source>
</evidence>
<dbReference type="GO" id="GO:0004674">
    <property type="term" value="F:protein serine/threonine kinase activity"/>
    <property type="evidence" value="ECO:0007669"/>
    <property type="project" value="UniProtKB-KW"/>
</dbReference>
<dbReference type="PROSITE" id="PS50011">
    <property type="entry name" value="PROTEIN_KINASE_DOM"/>
    <property type="match status" value="1"/>
</dbReference>
<dbReference type="GO" id="GO:0005886">
    <property type="term" value="C:plasma membrane"/>
    <property type="evidence" value="ECO:0007669"/>
    <property type="project" value="TreeGrafter"/>
</dbReference>
<keyword evidence="16" id="KW-0675">Receptor</keyword>
<keyword evidence="13" id="KW-0812">Transmembrane</keyword>
<dbReference type="InterPro" id="IPR000719">
    <property type="entry name" value="Prot_kinase_dom"/>
</dbReference>
<evidence type="ECO:0000256" key="9">
    <source>
        <dbReference type="ARBA" id="ARBA00023180"/>
    </source>
</evidence>
<evidence type="ECO:0000313" key="16">
    <source>
        <dbReference type="EMBL" id="JAT58583.1"/>
    </source>
</evidence>
<dbReference type="CDD" id="cd14066">
    <property type="entry name" value="STKc_IRAK"/>
    <property type="match status" value="1"/>
</dbReference>
<dbReference type="InterPro" id="IPR000858">
    <property type="entry name" value="S_locus_glycoprot_dom"/>
</dbReference>
<protein>
    <recommendedName>
        <fullName evidence="1">non-specific serine/threonine protein kinase</fullName>
        <ecNumber evidence="1">2.7.11.1</ecNumber>
    </recommendedName>
</protein>
<dbReference type="Pfam" id="PF00954">
    <property type="entry name" value="S_locus_glycop"/>
    <property type="match status" value="1"/>
</dbReference>
<evidence type="ECO:0000259" key="15">
    <source>
        <dbReference type="PROSITE" id="PS50948"/>
    </source>
</evidence>
<dbReference type="Pfam" id="PF08276">
    <property type="entry name" value="PAN_2"/>
    <property type="match status" value="1"/>
</dbReference>
<feature type="transmembrane region" description="Helical" evidence="13">
    <location>
        <begin position="254"/>
        <end position="276"/>
    </location>
</feature>
<evidence type="ECO:0000256" key="7">
    <source>
        <dbReference type="ARBA" id="ARBA00022840"/>
    </source>
</evidence>
<dbReference type="InterPro" id="IPR001245">
    <property type="entry name" value="Ser-Thr/Tyr_kinase_cat_dom"/>
</dbReference>
<dbReference type="Gene3D" id="1.10.510.10">
    <property type="entry name" value="Transferase(Phosphotransferase) domain 1"/>
    <property type="match status" value="1"/>
</dbReference>
<dbReference type="InterPro" id="IPR008271">
    <property type="entry name" value="Ser/Thr_kinase_AS"/>
</dbReference>
<name>A0A1D1YV81_9ARAE</name>
<comment type="catalytic activity">
    <reaction evidence="11">
        <text>L-seryl-[protein] + ATP = O-phospho-L-seryl-[protein] + ADP + H(+)</text>
        <dbReference type="Rhea" id="RHEA:17989"/>
        <dbReference type="Rhea" id="RHEA-COMP:9863"/>
        <dbReference type="Rhea" id="RHEA-COMP:11604"/>
        <dbReference type="ChEBI" id="CHEBI:15378"/>
        <dbReference type="ChEBI" id="CHEBI:29999"/>
        <dbReference type="ChEBI" id="CHEBI:30616"/>
        <dbReference type="ChEBI" id="CHEBI:83421"/>
        <dbReference type="ChEBI" id="CHEBI:456216"/>
        <dbReference type="EC" id="2.7.11.1"/>
    </reaction>
</comment>
<dbReference type="FunFam" id="3.30.200.20:FF:000195">
    <property type="entry name" value="G-type lectin S-receptor-like serine/threonine-protein kinase"/>
    <property type="match status" value="1"/>
</dbReference>
<feature type="domain" description="Apple" evidence="15">
    <location>
        <begin position="153"/>
        <end position="234"/>
    </location>
</feature>